<dbReference type="AlphaFoldDB" id="A0A8J6AQB4"/>
<accession>A0A8J6AQB4</accession>
<protein>
    <submittedName>
        <fullName evidence="2">Uncharacterized protein</fullName>
    </submittedName>
</protein>
<evidence type="ECO:0000313" key="3">
    <source>
        <dbReference type="Proteomes" id="UP000717585"/>
    </source>
</evidence>
<feature type="region of interest" description="Disordered" evidence="1">
    <location>
        <begin position="380"/>
        <end position="408"/>
    </location>
</feature>
<gene>
    <name evidence="2" type="ORF">J8273_7067</name>
</gene>
<evidence type="ECO:0000313" key="2">
    <source>
        <dbReference type="EMBL" id="KAG9390808.1"/>
    </source>
</evidence>
<dbReference type="EMBL" id="JAHDYR010000062">
    <property type="protein sequence ID" value="KAG9390808.1"/>
    <property type="molecule type" value="Genomic_DNA"/>
</dbReference>
<dbReference type="Proteomes" id="UP000717585">
    <property type="component" value="Unassembled WGS sequence"/>
</dbReference>
<reference evidence="2" key="1">
    <citation type="submission" date="2021-05" db="EMBL/GenBank/DDBJ databases">
        <title>A free-living protist that lacks canonical eukaryotic 1 DNA replication and segregation systems.</title>
        <authorList>
            <person name="Salas-Leiva D.E."/>
            <person name="Tromer E.C."/>
            <person name="Curtis B.A."/>
            <person name="Jerlstrom-Hultqvist J."/>
            <person name="Kolisko M."/>
            <person name="Yi Z."/>
            <person name="Salas-Leiva J.S."/>
            <person name="Gallot-Lavallee L."/>
            <person name="Kops G.J.P.L."/>
            <person name="Archibald J.M."/>
            <person name="Simpson A.G.B."/>
            <person name="Roger A.J."/>
        </authorList>
    </citation>
    <scope>NUCLEOTIDE SEQUENCE</scope>
    <source>
        <strain evidence="2">BICM</strain>
    </source>
</reference>
<feature type="compositionally biased region" description="Acidic residues" evidence="1">
    <location>
        <begin position="456"/>
        <end position="469"/>
    </location>
</feature>
<name>A0A8J6AQB4_9EUKA</name>
<sequence>MVTRSGVYKAKKPHRQTVIDRLRTWQRHDRSYVKQPDSERAPVSTGMDSVGESVLNTTYRTIPYYAFDELDKTDKKAKAAAEFDEEAASRHSASNVCVTNAACDDLALLEDERLVHDIHIKRTEIVLDKLKAYQRVRPTTPGILGDVDIHHLSFIYGPSAPELMELIRTRPDKVVPVLVSRLEAKLEVMRSQVDDLMGSWYRRAAIAWPRSCDLEGNRFRYRDRRTLNARTLLLDLLFRTEHTAADSDKEVRHDWLAQSNYVTHLMSVQGKELDEWSTFDICTHLDDLAPTRPVSLRWPDLSVASTLRSMPTEEEVAASGFTISIEGARKVRRLLRDDLGQFLGLDQETVSSGLVDGNDARTAAAPKTTRVYRALFTVAEQAQSAPNSPEPRPRTRVSVGHESEPDKAMVVTRLTRSQAKGDDVDVAFTLEDADTILKTRRRRARRTAPEKRAHLEEEESQEDEREEEPEAKAHSDAEAPTAHSVATTEAFNLHAVVKALQVNSTPGTLPALALNTPSADAVRAAVHCVITTASSNNKAPCQYVCAAVGNRLLAPDAEDVTMVVSAPLYAMIRMVWALASRFDLVVDAAASNSRDRFKGLAPEVFVQRCRDSLPVDPDPAVPEGEAGIRMATRDDIIAHKRAPQTFVEIERTPVSRSDILQECQRSIERVCSNHVEQAEFEDHGRAVCGPHAYPIWTARRLISHVQKLATNLYACPWSRWQLALLAGADEGDSGLPFPSLSTAKDDAPNFVAIEKKAGMLGAWLVLDKCDIGWIR</sequence>
<dbReference type="PANTHER" id="PTHR12346">
    <property type="entry name" value="SIN3B-RELATED"/>
    <property type="match status" value="1"/>
</dbReference>
<comment type="caution">
    <text evidence="2">The sequence shown here is derived from an EMBL/GenBank/DDBJ whole genome shotgun (WGS) entry which is preliminary data.</text>
</comment>
<proteinExistence type="predicted"/>
<keyword evidence="3" id="KW-1185">Reference proteome</keyword>
<dbReference type="GO" id="GO:0003714">
    <property type="term" value="F:transcription corepressor activity"/>
    <property type="evidence" value="ECO:0007669"/>
    <property type="project" value="InterPro"/>
</dbReference>
<feature type="region of interest" description="Disordered" evidence="1">
    <location>
        <begin position="440"/>
        <end position="483"/>
    </location>
</feature>
<evidence type="ECO:0000256" key="1">
    <source>
        <dbReference type="SAM" id="MobiDB-lite"/>
    </source>
</evidence>
<dbReference type="InterPro" id="IPR039774">
    <property type="entry name" value="Sin3-like"/>
</dbReference>
<organism evidence="2 3">
    <name type="scientific">Carpediemonas membranifera</name>
    <dbReference type="NCBI Taxonomy" id="201153"/>
    <lineage>
        <taxon>Eukaryota</taxon>
        <taxon>Metamonada</taxon>
        <taxon>Carpediemonas-like organisms</taxon>
        <taxon>Carpediemonas</taxon>
    </lineage>
</organism>